<feature type="transmembrane region" description="Helical" evidence="1">
    <location>
        <begin position="49"/>
        <end position="67"/>
    </location>
</feature>
<feature type="transmembrane region" description="Helical" evidence="1">
    <location>
        <begin position="6"/>
        <end position="29"/>
    </location>
</feature>
<protein>
    <recommendedName>
        <fullName evidence="3">DUF4149 domain-containing protein</fullName>
    </recommendedName>
</protein>
<proteinExistence type="predicted"/>
<dbReference type="AlphaFoldDB" id="A0A3B0XUS2"/>
<name>A0A3B0XUS2_9ZZZZ</name>
<keyword evidence="1" id="KW-0812">Transmembrane</keyword>
<evidence type="ECO:0000256" key="1">
    <source>
        <dbReference type="SAM" id="Phobius"/>
    </source>
</evidence>
<keyword evidence="1" id="KW-1133">Transmembrane helix</keyword>
<dbReference type="EMBL" id="UOFJ01000640">
    <property type="protein sequence ID" value="VAW72075.1"/>
    <property type="molecule type" value="Genomic_DNA"/>
</dbReference>
<reference evidence="2" key="1">
    <citation type="submission" date="2018-06" db="EMBL/GenBank/DDBJ databases">
        <authorList>
            <person name="Zhirakovskaya E."/>
        </authorList>
    </citation>
    <scope>NUCLEOTIDE SEQUENCE</scope>
</reference>
<feature type="transmembrane region" description="Helical" evidence="1">
    <location>
        <begin position="116"/>
        <end position="137"/>
    </location>
</feature>
<keyword evidence="1" id="KW-0472">Membrane</keyword>
<accession>A0A3B0XUS2</accession>
<evidence type="ECO:0008006" key="3">
    <source>
        <dbReference type="Google" id="ProtNLM"/>
    </source>
</evidence>
<evidence type="ECO:0000313" key="2">
    <source>
        <dbReference type="EMBL" id="VAW72075.1"/>
    </source>
</evidence>
<feature type="transmembrane region" description="Helical" evidence="1">
    <location>
        <begin position="73"/>
        <end position="95"/>
    </location>
</feature>
<sequence length="140" mass="15501">MDLFTLFTLIAAGFSGATMGSFLLVTLLYNALLKQTDNITNKLFIYRRLYRLNTALSILGGICAALTNNRPAALMLAILGASYVFNHAHILKGLVKTCNTQYQVVNMRHYRGLSSLQNLMHLGQFFAAGYCIYLLGITTL</sequence>
<gene>
    <name evidence="2" type="ORF">MNBD_GAMMA10-2325</name>
</gene>
<organism evidence="2">
    <name type="scientific">hydrothermal vent metagenome</name>
    <dbReference type="NCBI Taxonomy" id="652676"/>
    <lineage>
        <taxon>unclassified sequences</taxon>
        <taxon>metagenomes</taxon>
        <taxon>ecological metagenomes</taxon>
    </lineage>
</organism>